<accession>A0A914V275</accession>
<dbReference type="Pfam" id="PF00854">
    <property type="entry name" value="PTR2"/>
    <property type="match status" value="1"/>
</dbReference>
<reference evidence="7" key="1">
    <citation type="submission" date="2022-11" db="UniProtKB">
        <authorList>
            <consortium name="WormBaseParasite"/>
        </authorList>
    </citation>
    <scope>IDENTIFICATION</scope>
</reference>
<keyword evidence="2 5" id="KW-0812">Transmembrane</keyword>
<organism evidence="6 7">
    <name type="scientific">Plectus sambesii</name>
    <dbReference type="NCBI Taxonomy" id="2011161"/>
    <lineage>
        <taxon>Eukaryota</taxon>
        <taxon>Metazoa</taxon>
        <taxon>Ecdysozoa</taxon>
        <taxon>Nematoda</taxon>
        <taxon>Chromadorea</taxon>
        <taxon>Plectida</taxon>
        <taxon>Plectina</taxon>
        <taxon>Plectoidea</taxon>
        <taxon>Plectidae</taxon>
        <taxon>Plectus</taxon>
    </lineage>
</organism>
<feature type="transmembrane region" description="Helical" evidence="5">
    <location>
        <begin position="51"/>
        <end position="71"/>
    </location>
</feature>
<name>A0A914V275_9BILA</name>
<evidence type="ECO:0000256" key="5">
    <source>
        <dbReference type="SAM" id="Phobius"/>
    </source>
</evidence>
<evidence type="ECO:0000313" key="6">
    <source>
        <dbReference type="Proteomes" id="UP000887566"/>
    </source>
</evidence>
<evidence type="ECO:0000256" key="4">
    <source>
        <dbReference type="ARBA" id="ARBA00023136"/>
    </source>
</evidence>
<proteinExistence type="predicted"/>
<dbReference type="Proteomes" id="UP000887566">
    <property type="component" value="Unplaced"/>
</dbReference>
<dbReference type="InterPro" id="IPR036259">
    <property type="entry name" value="MFS_trans_sf"/>
</dbReference>
<evidence type="ECO:0000256" key="1">
    <source>
        <dbReference type="ARBA" id="ARBA00004141"/>
    </source>
</evidence>
<keyword evidence="6" id="KW-1185">Reference proteome</keyword>
<evidence type="ECO:0000256" key="3">
    <source>
        <dbReference type="ARBA" id="ARBA00022989"/>
    </source>
</evidence>
<keyword evidence="4 5" id="KW-0472">Membrane</keyword>
<keyword evidence="3 5" id="KW-1133">Transmembrane helix</keyword>
<evidence type="ECO:0000313" key="7">
    <source>
        <dbReference type="WBParaSite" id="PSAMB.scaffold14631size1828.g36160.t1"/>
    </source>
</evidence>
<feature type="transmembrane region" description="Helical" evidence="5">
    <location>
        <begin position="20"/>
        <end position="39"/>
    </location>
</feature>
<dbReference type="InterPro" id="IPR000109">
    <property type="entry name" value="POT_fam"/>
</dbReference>
<sequence length="200" mass="21731">MDSRLSSSFSLLPDQMQTLNAILIMVFIPIFQLVIYPLVEKVGIKTTPLRRMSTGGLLAACAFVISALVQFKVNETLPDIPGSNQAFVSFINSYEGCTVNSLEDDKVTNQLNVFRIDGLPKNGLTSMGEIRTFKIAYSADNGGTCAGLPGVTDQTNGVTNVDVIDMEGGHSYYLVLGPQGVVQRLADWRKPTEGEGEFKM</sequence>
<dbReference type="Gene3D" id="1.20.1250.20">
    <property type="entry name" value="MFS general substrate transporter like domains"/>
    <property type="match status" value="1"/>
</dbReference>
<dbReference type="WBParaSite" id="PSAMB.scaffold14631size1828.g36160.t1">
    <property type="protein sequence ID" value="PSAMB.scaffold14631size1828.g36160.t1"/>
    <property type="gene ID" value="PSAMB.scaffold14631size1828.g36160"/>
</dbReference>
<dbReference type="GO" id="GO:0022857">
    <property type="term" value="F:transmembrane transporter activity"/>
    <property type="evidence" value="ECO:0007669"/>
    <property type="project" value="InterPro"/>
</dbReference>
<dbReference type="AlphaFoldDB" id="A0A914V275"/>
<protein>
    <submittedName>
        <fullName evidence="7">Solute carrier family 15 member 1</fullName>
    </submittedName>
</protein>
<evidence type="ECO:0000256" key="2">
    <source>
        <dbReference type="ARBA" id="ARBA00022692"/>
    </source>
</evidence>
<comment type="subcellular location">
    <subcellularLocation>
        <location evidence="1">Membrane</location>
        <topology evidence="1">Multi-pass membrane protein</topology>
    </subcellularLocation>
</comment>
<dbReference type="GO" id="GO:0016020">
    <property type="term" value="C:membrane"/>
    <property type="evidence" value="ECO:0007669"/>
    <property type="project" value="UniProtKB-SubCell"/>
</dbReference>